<organism evidence="1 2">
    <name type="scientific">Brassica napus</name>
    <name type="common">Rape</name>
    <dbReference type="NCBI Taxonomy" id="3708"/>
    <lineage>
        <taxon>Eukaryota</taxon>
        <taxon>Viridiplantae</taxon>
        <taxon>Streptophyta</taxon>
        <taxon>Embryophyta</taxon>
        <taxon>Tracheophyta</taxon>
        <taxon>Spermatophyta</taxon>
        <taxon>Magnoliopsida</taxon>
        <taxon>eudicotyledons</taxon>
        <taxon>Gunneridae</taxon>
        <taxon>Pentapetalae</taxon>
        <taxon>rosids</taxon>
        <taxon>malvids</taxon>
        <taxon>Brassicales</taxon>
        <taxon>Brassicaceae</taxon>
        <taxon>Brassiceae</taxon>
        <taxon>Brassica</taxon>
    </lineage>
</organism>
<dbReference type="AlphaFoldDB" id="A0A078FBX8"/>
<dbReference type="PaxDb" id="3708-A0A078FBX8"/>
<gene>
    <name evidence="1" type="primary">BnaC01g14660D</name>
    <name evidence="1" type="ORF">GSBRNA2T00048738001</name>
</gene>
<dbReference type="Proteomes" id="UP000028999">
    <property type="component" value="Unassembled WGS sequence"/>
</dbReference>
<evidence type="ECO:0000313" key="1">
    <source>
        <dbReference type="EMBL" id="CDY10851.1"/>
    </source>
</evidence>
<sequence length="66" mass="6777">MAANNNAAPVNTGANNNTDTLVTNTSILLHVDMANIAKLSASNYINGSKPTPDPVITIEGNTIANP</sequence>
<proteinExistence type="predicted"/>
<evidence type="ECO:0000313" key="2">
    <source>
        <dbReference type="Proteomes" id="UP000028999"/>
    </source>
</evidence>
<dbReference type="Gramene" id="CDY10851">
    <property type="protein sequence ID" value="CDY10851"/>
    <property type="gene ID" value="GSBRNA2T00048738001"/>
</dbReference>
<keyword evidence="2" id="KW-1185">Reference proteome</keyword>
<name>A0A078FBX8_BRANA</name>
<reference evidence="1 2" key="1">
    <citation type="journal article" date="2014" name="Science">
        <title>Plant genetics. Early allopolyploid evolution in the post-Neolithic Brassica napus oilseed genome.</title>
        <authorList>
            <person name="Chalhoub B."/>
            <person name="Denoeud F."/>
            <person name="Liu S."/>
            <person name="Parkin I.A."/>
            <person name="Tang H."/>
            <person name="Wang X."/>
            <person name="Chiquet J."/>
            <person name="Belcram H."/>
            <person name="Tong C."/>
            <person name="Samans B."/>
            <person name="Correa M."/>
            <person name="Da Silva C."/>
            <person name="Just J."/>
            <person name="Falentin C."/>
            <person name="Koh C.S."/>
            <person name="Le Clainche I."/>
            <person name="Bernard M."/>
            <person name="Bento P."/>
            <person name="Noel B."/>
            <person name="Labadie K."/>
            <person name="Alberti A."/>
            <person name="Charles M."/>
            <person name="Arnaud D."/>
            <person name="Guo H."/>
            <person name="Daviaud C."/>
            <person name="Alamery S."/>
            <person name="Jabbari K."/>
            <person name="Zhao M."/>
            <person name="Edger P.P."/>
            <person name="Chelaifa H."/>
            <person name="Tack D."/>
            <person name="Lassalle G."/>
            <person name="Mestiri I."/>
            <person name="Schnel N."/>
            <person name="Le Paslier M.C."/>
            <person name="Fan G."/>
            <person name="Renault V."/>
            <person name="Bayer P.E."/>
            <person name="Golicz A.A."/>
            <person name="Manoli S."/>
            <person name="Lee T.H."/>
            <person name="Thi V.H."/>
            <person name="Chalabi S."/>
            <person name="Hu Q."/>
            <person name="Fan C."/>
            <person name="Tollenaere R."/>
            <person name="Lu Y."/>
            <person name="Battail C."/>
            <person name="Shen J."/>
            <person name="Sidebottom C.H."/>
            <person name="Wang X."/>
            <person name="Canaguier A."/>
            <person name="Chauveau A."/>
            <person name="Berard A."/>
            <person name="Deniot G."/>
            <person name="Guan M."/>
            <person name="Liu Z."/>
            <person name="Sun F."/>
            <person name="Lim Y.P."/>
            <person name="Lyons E."/>
            <person name="Town C.D."/>
            <person name="Bancroft I."/>
            <person name="Wang X."/>
            <person name="Meng J."/>
            <person name="Ma J."/>
            <person name="Pires J.C."/>
            <person name="King G.J."/>
            <person name="Brunel D."/>
            <person name="Delourme R."/>
            <person name="Renard M."/>
            <person name="Aury J.M."/>
            <person name="Adams K.L."/>
            <person name="Batley J."/>
            <person name="Snowdon R.J."/>
            <person name="Tost J."/>
            <person name="Edwards D."/>
            <person name="Zhou Y."/>
            <person name="Hua W."/>
            <person name="Sharpe A.G."/>
            <person name="Paterson A.H."/>
            <person name="Guan C."/>
            <person name="Wincker P."/>
        </authorList>
    </citation>
    <scope>NUCLEOTIDE SEQUENCE [LARGE SCALE GENOMIC DNA]</scope>
    <source>
        <strain evidence="2">cv. Darmor-bzh</strain>
    </source>
</reference>
<dbReference type="EMBL" id="LK032007">
    <property type="protein sequence ID" value="CDY10851.1"/>
    <property type="molecule type" value="Genomic_DNA"/>
</dbReference>
<protein>
    <submittedName>
        <fullName evidence="1">BnaC01g14660D protein</fullName>
    </submittedName>
</protein>
<accession>A0A078FBX8</accession>